<protein>
    <recommendedName>
        <fullName evidence="10">Hemolysin activation/secretion protein</fullName>
    </recommendedName>
</protein>
<dbReference type="InterPro" id="IPR035251">
    <property type="entry name" value="ShlB_POTRA"/>
</dbReference>
<name>A0A9E8HQ23_9ALTE</name>
<keyword evidence="2" id="KW-0812">Transmembrane</keyword>
<dbReference type="Pfam" id="PF17287">
    <property type="entry name" value="POTRA_3"/>
    <property type="match status" value="1"/>
</dbReference>
<gene>
    <name evidence="8" type="ORF">NNL22_15660</name>
</gene>
<feature type="coiled-coil region" evidence="4">
    <location>
        <begin position="40"/>
        <end position="69"/>
    </location>
</feature>
<keyword evidence="1" id="KW-0472">Membrane</keyword>
<sequence>MDVFLTGLRAYFLTISAFLLTFWLPIVASAQPLQDIGQSIQKQQLDIKKEQETLQREKLQRELDNDFKQLAPRIKEPAIKSADGQCFVIETILFAGLSGLPKRALSDVTEIAQAFVGRCLHLAEMSDIVSQINQYFLDHGLVTTRAFLPEQSLKKGELLIRVIVGKVKAIESNTLTTRNLTWAFPVESDQLLSLRDIEQGLDQINRLGSNQSTIKLIPGDLPGQSVVQVNNIKNDRFYARLGVDGTSIQQGDDYRARADFFADDLIGINDQLIVNYNQSLAETTRSLSKGLGFDYSFPWHYSLFSISGNRFEYENIVNGSNQNFEVSGDNTVFSLAANHTLYRNRSIKLDVASSLTTKDINNFIEDTRIDVSSRRLSVFRVETKHKQYLWKDMTVFLNLSIDAGLDILGADDDGQSIYPDKAQFVKYGFLTSAYKPLYSDLLGVWGLGASAQYQHTGDILPSSEKLLVASSSQLTGYGPLNLTGNTGGWLRFDANSPYFYRSDTTGAVLSSRISLMKGWVPHNSLQPFNYGNATATELAFIAQGYGFSLELMIGKTIASSSSLIAEPDNPEFGLKLAYNTL</sequence>
<dbReference type="EMBL" id="CP101527">
    <property type="protein sequence ID" value="UZW74441.1"/>
    <property type="molecule type" value="Genomic_DNA"/>
</dbReference>
<dbReference type="KEGG" id="asem:NNL22_15660"/>
<keyword evidence="9" id="KW-1185">Reference proteome</keyword>
<feature type="domain" description="ShlB POTRA" evidence="7">
    <location>
        <begin position="166"/>
        <end position="218"/>
    </location>
</feature>
<evidence type="ECO:0000259" key="6">
    <source>
        <dbReference type="Pfam" id="PF08479"/>
    </source>
</evidence>
<feature type="domain" description="Polypeptide-transport-associated ShlB-type" evidence="6">
    <location>
        <begin position="94"/>
        <end position="165"/>
    </location>
</feature>
<dbReference type="InterPro" id="IPR005565">
    <property type="entry name" value="Hemolysn_activator_HlyB_C"/>
</dbReference>
<reference evidence="8" key="1">
    <citation type="submission" date="2022-07" db="EMBL/GenBank/DDBJ databases">
        <title>Alkalimarinus sp. nov., isolated from gut of a Alitta virens.</title>
        <authorList>
            <person name="Yang A.I."/>
            <person name="Shin N.-R."/>
        </authorList>
    </citation>
    <scope>NUCLEOTIDE SEQUENCE</scope>
    <source>
        <strain evidence="8">FA028</strain>
    </source>
</reference>
<evidence type="ECO:0000256" key="2">
    <source>
        <dbReference type="ARBA" id="ARBA00022692"/>
    </source>
</evidence>
<dbReference type="Pfam" id="PF03865">
    <property type="entry name" value="ShlB"/>
    <property type="match status" value="1"/>
</dbReference>
<accession>A0A9E8HQ23</accession>
<proteinExistence type="predicted"/>
<dbReference type="InterPro" id="IPR013686">
    <property type="entry name" value="Polypept-transport_assoc_ShlB"/>
</dbReference>
<dbReference type="GO" id="GO:0098046">
    <property type="term" value="C:type V protein secretion system complex"/>
    <property type="evidence" value="ECO:0007669"/>
    <property type="project" value="TreeGrafter"/>
</dbReference>
<dbReference type="Gene3D" id="2.40.160.50">
    <property type="entry name" value="membrane protein fhac: a member of the omp85/tpsb transporter family"/>
    <property type="match status" value="1"/>
</dbReference>
<dbReference type="Proteomes" id="UP001164472">
    <property type="component" value="Chromosome"/>
</dbReference>
<dbReference type="InterPro" id="IPR027282">
    <property type="entry name" value="TPS"/>
</dbReference>
<dbReference type="Gene3D" id="3.10.20.310">
    <property type="entry name" value="membrane protein fhac"/>
    <property type="match status" value="1"/>
</dbReference>
<dbReference type="PIRSF" id="PIRSF029745">
    <property type="entry name" value="FhaC"/>
    <property type="match status" value="1"/>
</dbReference>
<evidence type="ECO:0000313" key="8">
    <source>
        <dbReference type="EMBL" id="UZW74441.1"/>
    </source>
</evidence>
<feature type="domain" description="Haemolysin activator HlyB C-terminal" evidence="5">
    <location>
        <begin position="223"/>
        <end position="496"/>
    </location>
</feature>
<dbReference type="GO" id="GO:0046819">
    <property type="term" value="P:protein secretion by the type V secretion system"/>
    <property type="evidence" value="ECO:0007669"/>
    <property type="project" value="TreeGrafter"/>
</dbReference>
<dbReference type="Pfam" id="PF08479">
    <property type="entry name" value="POTRA_2"/>
    <property type="match status" value="1"/>
</dbReference>
<evidence type="ECO:0000259" key="5">
    <source>
        <dbReference type="Pfam" id="PF03865"/>
    </source>
</evidence>
<dbReference type="InterPro" id="IPR051544">
    <property type="entry name" value="TPS_OM_transporter"/>
</dbReference>
<evidence type="ECO:0000256" key="3">
    <source>
        <dbReference type="ARBA" id="ARBA00023237"/>
    </source>
</evidence>
<dbReference type="AlphaFoldDB" id="A0A9E8HQ23"/>
<evidence type="ECO:0000313" key="9">
    <source>
        <dbReference type="Proteomes" id="UP001164472"/>
    </source>
</evidence>
<evidence type="ECO:0000256" key="4">
    <source>
        <dbReference type="SAM" id="Coils"/>
    </source>
</evidence>
<evidence type="ECO:0000259" key="7">
    <source>
        <dbReference type="Pfam" id="PF17287"/>
    </source>
</evidence>
<evidence type="ECO:0008006" key="10">
    <source>
        <dbReference type="Google" id="ProtNLM"/>
    </source>
</evidence>
<keyword evidence="4" id="KW-0175">Coiled coil</keyword>
<dbReference type="PANTHER" id="PTHR34597">
    <property type="entry name" value="SLR1661 PROTEIN"/>
    <property type="match status" value="1"/>
</dbReference>
<dbReference type="RefSeq" id="WP_251812615.1">
    <property type="nucleotide sequence ID" value="NZ_CP101527.1"/>
</dbReference>
<organism evidence="8 9">
    <name type="scientific">Alkalimarinus sediminis</name>
    <dbReference type="NCBI Taxonomy" id="1632866"/>
    <lineage>
        <taxon>Bacteria</taxon>
        <taxon>Pseudomonadati</taxon>
        <taxon>Pseudomonadota</taxon>
        <taxon>Gammaproteobacteria</taxon>
        <taxon>Alteromonadales</taxon>
        <taxon>Alteromonadaceae</taxon>
        <taxon>Alkalimarinus</taxon>
    </lineage>
</organism>
<keyword evidence="1" id="KW-1134">Transmembrane beta strand</keyword>
<dbReference type="PANTHER" id="PTHR34597:SF3">
    <property type="entry name" value="OUTER MEMBRANE TRANSPORTER CDIB"/>
    <property type="match status" value="1"/>
</dbReference>
<keyword evidence="3" id="KW-0998">Cell outer membrane</keyword>
<dbReference type="GO" id="GO:0008320">
    <property type="term" value="F:protein transmembrane transporter activity"/>
    <property type="evidence" value="ECO:0007669"/>
    <property type="project" value="TreeGrafter"/>
</dbReference>
<evidence type="ECO:0000256" key="1">
    <source>
        <dbReference type="ARBA" id="ARBA00022452"/>
    </source>
</evidence>